<keyword evidence="2" id="KW-1185">Reference proteome</keyword>
<accession>W4RSQ8</accession>
<organism evidence="1 2">
    <name type="scientific">Mesobacillus boroniphilus JCM 21738</name>
    <dbReference type="NCBI Taxonomy" id="1294265"/>
    <lineage>
        <taxon>Bacteria</taxon>
        <taxon>Bacillati</taxon>
        <taxon>Bacillota</taxon>
        <taxon>Bacilli</taxon>
        <taxon>Bacillales</taxon>
        <taxon>Bacillaceae</taxon>
        <taxon>Mesobacillus</taxon>
    </lineage>
</organism>
<dbReference type="RefSeq" id="WP_023614491.1">
    <property type="nucleotide sequence ID" value="NZ_BAUW01000073.1"/>
</dbReference>
<proteinExistence type="predicted"/>
<dbReference type="EMBL" id="BAUW01000073">
    <property type="protein sequence ID" value="GAE47346.1"/>
    <property type="molecule type" value="Genomic_DNA"/>
</dbReference>
<reference evidence="1 2" key="1">
    <citation type="submission" date="2013-12" db="EMBL/GenBank/DDBJ databases">
        <title>NBRP : Genome information of microbial organism related human and environment.</title>
        <authorList>
            <person name="Hattori M."/>
            <person name="Oshima K."/>
            <person name="Inaba H."/>
            <person name="Suda W."/>
            <person name="Sakamoto M."/>
            <person name="Iino T."/>
            <person name="Kitahara M."/>
            <person name="Oshida Y."/>
            <person name="Iida T."/>
            <person name="Kudo T."/>
            <person name="Itoh T."/>
            <person name="Ahmed I."/>
            <person name="Ohkuma M."/>
        </authorList>
    </citation>
    <scope>NUCLEOTIDE SEQUENCE [LARGE SCALE GENOMIC DNA]</scope>
    <source>
        <strain evidence="1 2">JCM 21738</strain>
    </source>
</reference>
<sequence length="63" mass="7209">MDKEKCLHWITSSIAKQEKLLKRPISKTRRMSAYGSLATLTKMKQNIDNGKFDGRGETHDNSN</sequence>
<evidence type="ECO:0000313" key="2">
    <source>
        <dbReference type="Proteomes" id="UP000018949"/>
    </source>
</evidence>
<name>W4RSQ8_9BACI</name>
<dbReference type="Proteomes" id="UP000018949">
    <property type="component" value="Unassembled WGS sequence"/>
</dbReference>
<gene>
    <name evidence="1" type="ORF">JCM21738_4318</name>
</gene>
<comment type="caution">
    <text evidence="1">The sequence shown here is derived from an EMBL/GenBank/DDBJ whole genome shotgun (WGS) entry which is preliminary data.</text>
</comment>
<evidence type="ECO:0000313" key="1">
    <source>
        <dbReference type="EMBL" id="GAE47346.1"/>
    </source>
</evidence>
<dbReference type="AlphaFoldDB" id="W4RSQ8"/>
<protein>
    <submittedName>
        <fullName evidence="1">Uncharacterized protein</fullName>
    </submittedName>
</protein>